<accession>A0ABP7HHR5</accession>
<feature type="transmembrane region" description="Helical" evidence="1">
    <location>
        <begin position="54"/>
        <end position="76"/>
    </location>
</feature>
<gene>
    <name evidence="3" type="ORF">GCM10022271_26460</name>
</gene>
<keyword evidence="1" id="KW-0812">Transmembrane</keyword>
<sequence length="1056" mass="119933">MKTVLLNDIYSALKHIATQFALLAYLVLGFFTGYKFHINVGDGIAANAPYSVGFMTGLLSLLIILIATLLAFSNLFKERDANFDLIVFTTPIKKRDFALARFLSFFLLTAFSYFIVMLGYVIGLHVQTDSEMLADFHLWHYVYPYLIFGVVNSLLVCSILFFFAKKFQNKLLVAIAGLMLYITYMIVLMFSNAPFMAQSLPQSLFAQKVSAITDIFGLSAYFYDAKDFSVFDRNHNIVSFSNILLINRLGVVLLSLFIMKLGINTFSFLPVFKQKSTKKQAETTPKKTKLLDVPFAKVSTLFTSKTKQHALLSFVKIDFIYLFKSIPLISVSALLLFYVGVEMYGDIDMGIRLPQQYASSGLLAKTINETFYFIGALVVVYFTNDVFWRANASGFSIIQNTTYYAKERLLGHAISMVLLIMFLTGLMLLEAIIFQLIFKYPFIDWQAYFGVFVFNTLPLTLFALLLLFINNISKSKSVALGISILLFLLFVTPISKNMITNPLFRFLSGYKGAYSDFIGYGAYVMPFIYRLIFGFALVGLVCALYGLIKSKAKRHRYIIPMVSCVCIGMVSGYLFLDGYVSKDQDADILARVAYEKHYRAYQNLPQPTIKKVSTEIDLFPEDQAYQIKGTYWLVNQHEHAIDSVLIHVPEDFEIQALVFSYKNDTITLDKAISEIPLKQALQAQDSAKLTFHLAYKWEAVNGHNPFNAIVKDGSFMRISRYYPQFGYDASQEISDKTIRKQHALGEATAMKPFDAVKTHIDDFISLDMQISTGNNQIAVGTGALKSQWQDANRNYYKYKADAIPFRFAVSSAAYEVKKAQHNDVSIEVLYHPLHENNVEHLIENTKLSLDYCTKYFGPYPFSSIQFAEVSSFTQGFAGTAYPGVIFMTEHMTFHANLAGNHNQDVINELAGHEVAHFWWGTNQIDPDYREGYAMLTESLAMYTEMMLYKNMYGKAKMLERVAIHKQIYEAEKGFTDDLSLLKATKNNAFISYSKGAIVFVELSELLGEERLNMALRMFLDQHAYPNAKPTSTDLLETILKVSDDRFKTKIKAMFAY</sequence>
<dbReference type="InterPro" id="IPR014782">
    <property type="entry name" value="Peptidase_M1_dom"/>
</dbReference>
<dbReference type="Gene3D" id="1.10.390.10">
    <property type="entry name" value="Neutral Protease Domain 2"/>
    <property type="match status" value="1"/>
</dbReference>
<dbReference type="InterPro" id="IPR050344">
    <property type="entry name" value="Peptidase_M1_aminopeptidases"/>
</dbReference>
<dbReference type="RefSeq" id="WP_344731102.1">
    <property type="nucleotide sequence ID" value="NZ_BAABBI010000009.1"/>
</dbReference>
<feature type="transmembrane region" description="Helical" evidence="1">
    <location>
        <begin position="527"/>
        <end position="548"/>
    </location>
</feature>
<dbReference type="PANTHER" id="PTHR11533">
    <property type="entry name" value="PROTEASE M1 ZINC METALLOPROTEASE"/>
    <property type="match status" value="1"/>
</dbReference>
<protein>
    <recommendedName>
        <fullName evidence="2">Peptidase M1 membrane alanine aminopeptidase domain-containing protein</fullName>
    </recommendedName>
</protein>
<comment type="caution">
    <text evidence="3">The sequence shown here is derived from an EMBL/GenBank/DDBJ whole genome shotgun (WGS) entry which is preliminary data.</text>
</comment>
<dbReference type="Proteomes" id="UP001501456">
    <property type="component" value="Unassembled WGS sequence"/>
</dbReference>
<keyword evidence="4" id="KW-1185">Reference proteome</keyword>
<feature type="transmembrane region" description="Helical" evidence="1">
    <location>
        <begin position="319"/>
        <end position="339"/>
    </location>
</feature>
<feature type="transmembrane region" description="Helical" evidence="1">
    <location>
        <begin position="557"/>
        <end position="576"/>
    </location>
</feature>
<feature type="transmembrane region" description="Helical" evidence="1">
    <location>
        <begin position="142"/>
        <end position="164"/>
    </location>
</feature>
<evidence type="ECO:0000259" key="2">
    <source>
        <dbReference type="Pfam" id="PF01433"/>
    </source>
</evidence>
<feature type="transmembrane region" description="Helical" evidence="1">
    <location>
        <begin position="445"/>
        <end position="469"/>
    </location>
</feature>
<evidence type="ECO:0000313" key="4">
    <source>
        <dbReference type="Proteomes" id="UP001501456"/>
    </source>
</evidence>
<dbReference type="SUPFAM" id="SSF55486">
    <property type="entry name" value="Metalloproteases ('zincins'), catalytic domain"/>
    <property type="match status" value="1"/>
</dbReference>
<dbReference type="Pfam" id="PF01433">
    <property type="entry name" value="Peptidase_M1"/>
    <property type="match status" value="1"/>
</dbReference>
<feature type="transmembrane region" description="Helical" evidence="1">
    <location>
        <begin position="409"/>
        <end position="433"/>
    </location>
</feature>
<evidence type="ECO:0000313" key="3">
    <source>
        <dbReference type="EMBL" id="GAA3792890.1"/>
    </source>
</evidence>
<keyword evidence="1" id="KW-0472">Membrane</keyword>
<name>A0ABP7HHR5_9FLAO</name>
<feature type="transmembrane region" description="Helical" evidence="1">
    <location>
        <begin position="12"/>
        <end position="34"/>
    </location>
</feature>
<organism evidence="3 4">
    <name type="scientific">Corallibacter vietnamensis</name>
    <dbReference type="NCBI Taxonomy" id="904130"/>
    <lineage>
        <taxon>Bacteria</taxon>
        <taxon>Pseudomonadati</taxon>
        <taxon>Bacteroidota</taxon>
        <taxon>Flavobacteriia</taxon>
        <taxon>Flavobacteriales</taxon>
        <taxon>Flavobacteriaceae</taxon>
        <taxon>Corallibacter</taxon>
    </lineage>
</organism>
<dbReference type="EMBL" id="BAABBI010000009">
    <property type="protein sequence ID" value="GAA3792890.1"/>
    <property type="molecule type" value="Genomic_DNA"/>
</dbReference>
<keyword evidence="1" id="KW-1133">Transmembrane helix</keyword>
<evidence type="ECO:0000256" key="1">
    <source>
        <dbReference type="SAM" id="Phobius"/>
    </source>
</evidence>
<feature type="transmembrane region" description="Helical" evidence="1">
    <location>
        <begin position="370"/>
        <end position="388"/>
    </location>
</feature>
<feature type="domain" description="Peptidase M1 membrane alanine aminopeptidase" evidence="2">
    <location>
        <begin position="843"/>
        <end position="1051"/>
    </location>
</feature>
<reference evidence="4" key="1">
    <citation type="journal article" date="2019" name="Int. J. Syst. Evol. Microbiol.">
        <title>The Global Catalogue of Microorganisms (GCM) 10K type strain sequencing project: providing services to taxonomists for standard genome sequencing and annotation.</title>
        <authorList>
            <consortium name="The Broad Institute Genomics Platform"/>
            <consortium name="The Broad Institute Genome Sequencing Center for Infectious Disease"/>
            <person name="Wu L."/>
            <person name="Ma J."/>
        </authorList>
    </citation>
    <scope>NUCLEOTIDE SEQUENCE [LARGE SCALE GENOMIC DNA]</scope>
    <source>
        <strain evidence="4">JCM 17525</strain>
    </source>
</reference>
<dbReference type="InterPro" id="IPR027268">
    <property type="entry name" value="Peptidase_M4/M1_CTD_sf"/>
</dbReference>
<feature type="transmembrane region" description="Helical" evidence="1">
    <location>
        <begin position="97"/>
        <end position="122"/>
    </location>
</feature>
<dbReference type="PANTHER" id="PTHR11533:SF174">
    <property type="entry name" value="PUROMYCIN-SENSITIVE AMINOPEPTIDASE-RELATED"/>
    <property type="match status" value="1"/>
</dbReference>
<feature type="transmembrane region" description="Helical" evidence="1">
    <location>
        <begin position="249"/>
        <end position="272"/>
    </location>
</feature>
<proteinExistence type="predicted"/>
<feature type="transmembrane region" description="Helical" evidence="1">
    <location>
        <begin position="478"/>
        <end position="495"/>
    </location>
</feature>
<feature type="transmembrane region" description="Helical" evidence="1">
    <location>
        <begin position="171"/>
        <end position="191"/>
    </location>
</feature>